<dbReference type="EMBL" id="ML738696">
    <property type="protein sequence ID" value="KAE8158379.1"/>
    <property type="molecule type" value="Genomic_DNA"/>
</dbReference>
<dbReference type="Proteomes" id="UP000326950">
    <property type="component" value="Unassembled WGS sequence"/>
</dbReference>
<feature type="region of interest" description="Disordered" evidence="1">
    <location>
        <begin position="167"/>
        <end position="186"/>
    </location>
</feature>
<dbReference type="OrthoDB" id="4725912at2759"/>
<keyword evidence="3" id="KW-1185">Reference proteome</keyword>
<proteinExistence type="predicted"/>
<dbReference type="AlphaFoldDB" id="A0A5N6UIE1"/>
<gene>
    <name evidence="2" type="ORF">BDV40DRAFT_291815</name>
</gene>
<reference evidence="2 3" key="1">
    <citation type="submission" date="2019-04" db="EMBL/GenBank/DDBJ databases">
        <title>Friends and foes A comparative genomics study of 23 Aspergillus species from section Flavi.</title>
        <authorList>
            <consortium name="DOE Joint Genome Institute"/>
            <person name="Kjaerbolling I."/>
            <person name="Vesth T."/>
            <person name="Frisvad J.C."/>
            <person name="Nybo J.L."/>
            <person name="Theobald S."/>
            <person name="Kildgaard S."/>
            <person name="Isbrandt T."/>
            <person name="Kuo A."/>
            <person name="Sato A."/>
            <person name="Lyhne E.K."/>
            <person name="Kogle M.E."/>
            <person name="Wiebenga A."/>
            <person name="Kun R.S."/>
            <person name="Lubbers R.J."/>
            <person name="Makela M.R."/>
            <person name="Barry K."/>
            <person name="Chovatia M."/>
            <person name="Clum A."/>
            <person name="Daum C."/>
            <person name="Haridas S."/>
            <person name="He G."/>
            <person name="LaButti K."/>
            <person name="Lipzen A."/>
            <person name="Mondo S."/>
            <person name="Riley R."/>
            <person name="Salamov A."/>
            <person name="Simmons B.A."/>
            <person name="Magnuson J.K."/>
            <person name="Henrissat B."/>
            <person name="Mortensen U.H."/>
            <person name="Larsen T.O."/>
            <person name="Devries R.P."/>
            <person name="Grigoriev I.V."/>
            <person name="Machida M."/>
            <person name="Baker S.E."/>
            <person name="Andersen M.R."/>
        </authorList>
    </citation>
    <scope>NUCLEOTIDE SEQUENCE [LARGE SCALE GENOMIC DNA]</scope>
    <source>
        <strain evidence="2 3">CBS 117626</strain>
    </source>
</reference>
<evidence type="ECO:0000256" key="1">
    <source>
        <dbReference type="SAM" id="MobiDB-lite"/>
    </source>
</evidence>
<accession>A0A5N6UIE1</accession>
<protein>
    <submittedName>
        <fullName evidence="2">Uncharacterized protein</fullName>
    </submittedName>
</protein>
<evidence type="ECO:0000313" key="2">
    <source>
        <dbReference type="EMBL" id="KAE8158379.1"/>
    </source>
</evidence>
<evidence type="ECO:0000313" key="3">
    <source>
        <dbReference type="Proteomes" id="UP000326950"/>
    </source>
</evidence>
<feature type="compositionally biased region" description="Low complexity" evidence="1">
    <location>
        <begin position="168"/>
        <end position="186"/>
    </location>
</feature>
<name>A0A5N6UIE1_ASPTM</name>
<sequence length="245" mass="27912">MDQPVQLLSYQRLKSKSTFIISLQHGNGTATPIYEVACLSSNPNLSISRLQPTYQQQPQPQYGYPPAPHPYYQQYQPYPPPPPPSPTKTTIGTVALSSMSSKITISIHNIPELKMKRPDFLASGHRFTHPRYGTLEWKESDLLEKRFKLVDSNKIVLARFDKWKLPEQQQQQQQSKSSIWGSSTSSSSKKKKKAWAFQIFVNADPELLDWIVVSGLGVVEYRITSDKEWEEELLGDDDVWSALMG</sequence>
<organism evidence="2 3">
    <name type="scientific">Aspergillus tamarii</name>
    <dbReference type="NCBI Taxonomy" id="41984"/>
    <lineage>
        <taxon>Eukaryota</taxon>
        <taxon>Fungi</taxon>
        <taxon>Dikarya</taxon>
        <taxon>Ascomycota</taxon>
        <taxon>Pezizomycotina</taxon>
        <taxon>Eurotiomycetes</taxon>
        <taxon>Eurotiomycetidae</taxon>
        <taxon>Eurotiales</taxon>
        <taxon>Aspergillaceae</taxon>
        <taxon>Aspergillus</taxon>
        <taxon>Aspergillus subgen. Circumdati</taxon>
    </lineage>
</organism>